<feature type="chain" id="PRO_5046771713" description="High-affinity zinc uptake system protein ZnuA" evidence="6">
    <location>
        <begin position="18"/>
        <end position="288"/>
    </location>
</feature>
<dbReference type="PANTHER" id="PTHR42953:SF3">
    <property type="entry name" value="HIGH-AFFINITY ZINC UPTAKE SYSTEM PROTEIN ZNUA"/>
    <property type="match status" value="1"/>
</dbReference>
<reference evidence="7 8" key="1">
    <citation type="submission" date="2020-05" db="EMBL/GenBank/DDBJ databases">
        <authorList>
            <person name="Petersen J."/>
            <person name="Sayavedra L."/>
        </authorList>
    </citation>
    <scope>NUCLEOTIDE SEQUENCE [LARGE SCALE GENOMIC DNA]</scope>
    <source>
        <strain evidence="7">B azoricus SOX ET2 1586I</strain>
    </source>
</reference>
<evidence type="ECO:0000256" key="1">
    <source>
        <dbReference type="ARBA" id="ARBA00011028"/>
    </source>
</evidence>
<keyword evidence="5" id="KW-0862">Zinc</keyword>
<protein>
    <recommendedName>
        <fullName evidence="2">High-affinity zinc uptake system protein ZnuA</fullName>
    </recommendedName>
</protein>
<evidence type="ECO:0000256" key="2">
    <source>
        <dbReference type="ARBA" id="ARBA00015915"/>
    </source>
</evidence>
<dbReference type="InterPro" id="IPR050492">
    <property type="entry name" value="Bact_metal-bind_prot9"/>
</dbReference>
<dbReference type="Gene3D" id="3.40.50.1980">
    <property type="entry name" value="Nitrogenase molybdenum iron protein domain"/>
    <property type="match status" value="2"/>
</dbReference>
<evidence type="ECO:0000313" key="8">
    <source>
        <dbReference type="Proteomes" id="UP000626656"/>
    </source>
</evidence>
<keyword evidence="4 6" id="KW-0732">Signal</keyword>
<dbReference type="InterPro" id="IPR006127">
    <property type="entry name" value="ZnuA-like"/>
</dbReference>
<proteinExistence type="inferred from homology"/>
<keyword evidence="3" id="KW-0813">Transport</keyword>
<dbReference type="SUPFAM" id="SSF53807">
    <property type="entry name" value="Helical backbone' metal receptor"/>
    <property type="match status" value="1"/>
</dbReference>
<organism evidence="7 8">
    <name type="scientific">Bathymodiolus thermophilus thioautotrophic gill symbiont</name>
    <dbReference type="NCBI Taxonomy" id="2360"/>
    <lineage>
        <taxon>Bacteria</taxon>
        <taxon>Pseudomonadati</taxon>
        <taxon>Pseudomonadota</taxon>
        <taxon>Gammaproteobacteria</taxon>
        <taxon>sulfur-oxidizing symbionts</taxon>
    </lineage>
</organism>
<dbReference type="EMBL" id="CAHJWF010000036">
    <property type="protein sequence ID" value="CAB5497175.1"/>
    <property type="molecule type" value="Genomic_DNA"/>
</dbReference>
<evidence type="ECO:0000256" key="6">
    <source>
        <dbReference type="SAM" id="SignalP"/>
    </source>
</evidence>
<keyword evidence="5" id="KW-0406">Ion transport</keyword>
<gene>
    <name evidence="7" type="ORF">AZO1586I_128</name>
</gene>
<evidence type="ECO:0000313" key="7">
    <source>
        <dbReference type="EMBL" id="CAB5497175.1"/>
    </source>
</evidence>
<dbReference type="Pfam" id="PF01297">
    <property type="entry name" value="ZnuA"/>
    <property type="match status" value="1"/>
</dbReference>
<name>A0ABM8M527_9GAMM</name>
<comment type="caution">
    <text evidence="7">The sequence shown here is derived from an EMBL/GenBank/DDBJ whole genome shotgun (WGS) entry which is preliminary data.</text>
</comment>
<sequence length="288" mass="32771">MLRIALIFFLMSVNALATPNIVVSIKPIHSIVSNITQGVTTPKLLIKDNQSPHHFHLKPSQMSLVGQADLLISAHPSIEEGIVKVLDNIDTQRKLYVVEKPTQQLNNKHEEHEHHGAHKEDYHIWLNINAIQKFSTRLTNKLIAIDIDNRLIYQSNLSVFNKKLDALKTQIKKQLLPYQNTPMVTYSNAFENFIQTNQLNTLAIVVNNHEQKPSVKNILNARKIIRSKNAQCLVSTIEITPKRVSNIIENLNMKHESIDIIGFKQTQGVSQYPALMQNIANAFEKCLK</sequence>
<comment type="similarity">
    <text evidence="1">Belongs to the bacterial solute-binding protein 9 family.</text>
</comment>
<evidence type="ECO:0000256" key="5">
    <source>
        <dbReference type="ARBA" id="ARBA00022906"/>
    </source>
</evidence>
<dbReference type="PANTHER" id="PTHR42953">
    <property type="entry name" value="HIGH-AFFINITY ZINC UPTAKE SYSTEM PROTEIN ZNUA-RELATED"/>
    <property type="match status" value="1"/>
</dbReference>
<evidence type="ECO:0000256" key="3">
    <source>
        <dbReference type="ARBA" id="ARBA00022448"/>
    </source>
</evidence>
<feature type="signal peptide" evidence="6">
    <location>
        <begin position="1"/>
        <end position="17"/>
    </location>
</feature>
<keyword evidence="5" id="KW-0864">Zinc transport</keyword>
<accession>A0ABM8M527</accession>
<dbReference type="RefSeq" id="WP_090716072.1">
    <property type="nucleotide sequence ID" value="NZ_CAHJWF010000036.1"/>
</dbReference>
<keyword evidence="8" id="KW-1185">Reference proteome</keyword>
<evidence type="ECO:0000256" key="4">
    <source>
        <dbReference type="ARBA" id="ARBA00022729"/>
    </source>
</evidence>
<dbReference type="Proteomes" id="UP000626656">
    <property type="component" value="Unassembled WGS sequence"/>
</dbReference>